<dbReference type="InterPro" id="IPR052376">
    <property type="entry name" value="Oxidative_Scav/Glycosyltrans"/>
</dbReference>
<keyword evidence="1" id="KW-0175">Coiled coil</keyword>
<keyword evidence="7" id="KW-1185">Reference proteome</keyword>
<evidence type="ECO:0000259" key="2">
    <source>
        <dbReference type="Pfam" id="PF02591"/>
    </source>
</evidence>
<feature type="domain" description="C4-type zinc ribbon" evidence="2">
    <location>
        <begin position="198"/>
        <end position="230"/>
    </location>
</feature>
<dbReference type="Proteomes" id="UP000501926">
    <property type="component" value="Chromosome"/>
</dbReference>
<sequence length="242" mass="27895">MSEKIETLRRLQSIDSKLKRLEGDKLYRAHDIEKKKGEIKKKRDELADIVRDIKNYQKNIGMKELELKTKEGEIDKLNVQMNQAKTNKEFSAFKTEIGGKEADKSLIEDAILGMITKLEEMQQRQSTFEKEIEHEEVLLIELQKKVETDMKAMDAEIVALKEKRNKFAALLDNNTLQQYDRLTNNKDGIAVVGVVNKVCQSCFMSVTSQTINLLMSNKDITYCHSCGRILYLDDGSNDREEL</sequence>
<evidence type="ECO:0000313" key="8">
    <source>
        <dbReference type="Proteomes" id="UP000501926"/>
    </source>
</evidence>
<accession>Q1PW64</accession>
<feature type="coiled-coil region" evidence="1">
    <location>
        <begin position="118"/>
        <end position="163"/>
    </location>
</feature>
<dbReference type="Proteomes" id="UP000221734">
    <property type="component" value="Chromosome Kuenenia_stuttgartiensis_MBR1"/>
</dbReference>
<name>Q1PW64_KUEST</name>
<evidence type="ECO:0000313" key="5">
    <source>
        <dbReference type="EMBL" id="QII14050.1"/>
    </source>
</evidence>
<dbReference type="EMBL" id="CT573073">
    <property type="protein sequence ID" value="CAJ71463.1"/>
    <property type="molecule type" value="Genomic_DNA"/>
</dbReference>
<evidence type="ECO:0000256" key="1">
    <source>
        <dbReference type="SAM" id="Coils"/>
    </source>
</evidence>
<dbReference type="OrthoDB" id="260976at2"/>
<reference evidence="4" key="1">
    <citation type="journal article" date="2006" name="Nature">
        <title>Deciphering the evolution and metabolism of an anammox bacterium from a community genome.</title>
        <authorList>
            <person name="Strous M."/>
            <person name="Pelletier E."/>
            <person name="Mangenot S."/>
            <person name="Rattei T."/>
            <person name="Lehner A."/>
            <person name="Taylor M.W."/>
            <person name="Horn M."/>
            <person name="Daims H."/>
            <person name="Bartol-Mavel D."/>
            <person name="Wincker P."/>
            <person name="Barbe V."/>
            <person name="Fonknechten N."/>
            <person name="Vallenet D."/>
            <person name="Segurens B."/>
            <person name="Schenowitz-Truong C."/>
            <person name="Medigue C."/>
            <person name="Collingro A."/>
            <person name="Snel B."/>
            <person name="Dutilh B.E."/>
            <person name="OpDenCamp H.J.M."/>
            <person name="vanDerDrift C."/>
            <person name="Cirpus I."/>
            <person name="vanDePas-Schoonen K.T."/>
            <person name="Harhangi H.R."/>
            <person name="vanNiftrik L."/>
            <person name="Schmid M."/>
            <person name="Keltjens J."/>
            <person name="vanDeVossenberg J."/>
            <person name="Kartal B."/>
            <person name="Meier H."/>
            <person name="Frishman D."/>
            <person name="Huynen M.A."/>
            <person name="Mewes H."/>
            <person name="Weissenbach J."/>
            <person name="Jetten M.S.M."/>
            <person name="Wagner M."/>
            <person name="LePaslier D."/>
        </authorList>
    </citation>
    <scope>NUCLEOTIDE SEQUENCE</scope>
</reference>
<feature type="domain" description="CT398-like coiled coil hairpin" evidence="3">
    <location>
        <begin position="11"/>
        <end position="185"/>
    </location>
</feature>
<dbReference type="PANTHER" id="PTHR39082:SF1">
    <property type="entry name" value="SCAVENGER RECEPTOR CLASS A MEMBER 3"/>
    <property type="match status" value="1"/>
</dbReference>
<evidence type="ECO:0000313" key="4">
    <source>
        <dbReference type="EMBL" id="CAJ71463.1"/>
    </source>
</evidence>
<evidence type="ECO:0000313" key="6">
    <source>
        <dbReference type="EMBL" id="SOH04874.1"/>
    </source>
</evidence>
<gene>
    <name evidence="5" type="ORF">KsCSTR_46720</name>
    <name evidence="6" type="ORF">KSMBR1_2386</name>
    <name evidence="4" type="ORF">kustc0718</name>
</gene>
<dbReference type="Pfam" id="PF24481">
    <property type="entry name" value="CT398_CC"/>
    <property type="match status" value="1"/>
</dbReference>
<dbReference type="AlphaFoldDB" id="Q1PW64"/>
<dbReference type="KEGG" id="kst:KSMBR1_2386"/>
<dbReference type="PANTHER" id="PTHR39082">
    <property type="entry name" value="PHOSPHOLIPASE C-BETA-2-RELATED"/>
    <property type="match status" value="1"/>
</dbReference>
<proteinExistence type="predicted"/>
<dbReference type="InterPro" id="IPR056003">
    <property type="entry name" value="CT398_CC_hairpin"/>
</dbReference>
<reference evidence="7" key="3">
    <citation type="submission" date="2017-10" db="EMBL/GenBank/DDBJ databases">
        <authorList>
            <person name="Frank J."/>
        </authorList>
    </citation>
    <scope>NUCLEOTIDE SEQUENCE [LARGE SCALE GENOMIC DNA]</scope>
</reference>
<dbReference type="Gene3D" id="1.10.287.1490">
    <property type="match status" value="1"/>
</dbReference>
<dbReference type="EMBL" id="CP049055">
    <property type="protein sequence ID" value="QII14050.1"/>
    <property type="molecule type" value="Genomic_DNA"/>
</dbReference>
<evidence type="ECO:0000259" key="3">
    <source>
        <dbReference type="Pfam" id="PF24481"/>
    </source>
</evidence>
<reference evidence="5 8" key="5">
    <citation type="submission" date="2020-02" db="EMBL/GenBank/DDBJ databases">
        <title>Newly sequenced genome of strain CSTR1 showed variability in Candidatus Kuenenia stuttgartiensis genomes.</title>
        <authorList>
            <person name="Ding C."/>
            <person name="Adrian L."/>
        </authorList>
    </citation>
    <scope>NUCLEOTIDE SEQUENCE [LARGE SCALE GENOMIC DNA]</scope>
    <source>
        <strain evidence="5 8">CSTR1</strain>
    </source>
</reference>
<dbReference type="EMBL" id="LT934425">
    <property type="protein sequence ID" value="SOH04874.1"/>
    <property type="molecule type" value="Genomic_DNA"/>
</dbReference>
<feature type="coiled-coil region" evidence="1">
    <location>
        <begin position="32"/>
        <end position="87"/>
    </location>
</feature>
<dbReference type="RefSeq" id="WP_099325538.1">
    <property type="nucleotide sequence ID" value="NZ_CP049055.1"/>
</dbReference>
<evidence type="ECO:0000313" key="7">
    <source>
        <dbReference type="Proteomes" id="UP000221734"/>
    </source>
</evidence>
<organism evidence="4">
    <name type="scientific">Kuenenia stuttgartiensis</name>
    <dbReference type="NCBI Taxonomy" id="174633"/>
    <lineage>
        <taxon>Bacteria</taxon>
        <taxon>Pseudomonadati</taxon>
        <taxon>Planctomycetota</taxon>
        <taxon>Candidatus Brocadiia</taxon>
        <taxon>Candidatus Brocadiales</taxon>
        <taxon>Candidatus Brocadiaceae</taxon>
        <taxon>Candidatus Kuenenia</taxon>
    </lineage>
</organism>
<dbReference type="InterPro" id="IPR003743">
    <property type="entry name" value="Zf-RING_7"/>
</dbReference>
<protein>
    <submittedName>
        <fullName evidence="5">Zinc ribbon domain protein</fullName>
    </submittedName>
</protein>
<dbReference type="Pfam" id="PF02591">
    <property type="entry name" value="Zn_ribbon_9"/>
    <property type="match status" value="1"/>
</dbReference>
<reference evidence="4" key="2">
    <citation type="submission" date="2006-01" db="EMBL/GenBank/DDBJ databases">
        <authorList>
            <person name="Genoscope"/>
        </authorList>
    </citation>
    <scope>NUCLEOTIDE SEQUENCE</scope>
</reference>
<reference evidence="6" key="4">
    <citation type="submission" date="2017-10" db="EMBL/GenBank/DDBJ databases">
        <authorList>
            <person name="Banno H."/>
            <person name="Chua N.-H."/>
        </authorList>
    </citation>
    <scope>NUCLEOTIDE SEQUENCE [LARGE SCALE GENOMIC DNA]</scope>
    <source>
        <strain evidence="6">Kuenenia_mbr1_ru-nijmegen</strain>
    </source>
</reference>